<dbReference type="AlphaFoldDB" id="A0A6G0VZ45"/>
<reference evidence="2 3" key="1">
    <citation type="submission" date="2019-08" db="EMBL/GenBank/DDBJ databases">
        <title>Whole genome of Aphis craccivora.</title>
        <authorList>
            <person name="Voronova N.V."/>
            <person name="Shulinski R.S."/>
            <person name="Bandarenka Y.V."/>
            <person name="Zhorov D.G."/>
            <person name="Warner D."/>
        </authorList>
    </citation>
    <scope>NUCLEOTIDE SEQUENCE [LARGE SCALE GENOMIC DNA]</scope>
    <source>
        <strain evidence="2">180601</strain>
        <tissue evidence="2">Whole Body</tissue>
    </source>
</reference>
<comment type="caution">
    <text evidence="2">The sequence shown here is derived from an EMBL/GenBank/DDBJ whole genome shotgun (WGS) entry which is preliminary data.</text>
</comment>
<evidence type="ECO:0000313" key="3">
    <source>
        <dbReference type="Proteomes" id="UP000478052"/>
    </source>
</evidence>
<protein>
    <submittedName>
        <fullName evidence="2">THAP-type domain-containing protein</fullName>
    </submittedName>
</protein>
<gene>
    <name evidence="2" type="ORF">FWK35_00027863</name>
</gene>
<feature type="transmembrane region" description="Helical" evidence="1">
    <location>
        <begin position="83"/>
        <end position="103"/>
    </location>
</feature>
<evidence type="ECO:0000313" key="2">
    <source>
        <dbReference type="EMBL" id="KAF0712002.1"/>
    </source>
</evidence>
<dbReference type="EMBL" id="VUJU01011098">
    <property type="protein sequence ID" value="KAF0712002.1"/>
    <property type="molecule type" value="Genomic_DNA"/>
</dbReference>
<keyword evidence="3" id="KW-1185">Reference proteome</keyword>
<accession>A0A6G0VZ45</accession>
<keyword evidence="1" id="KW-1133">Transmembrane helix</keyword>
<proteinExistence type="predicted"/>
<dbReference type="Proteomes" id="UP000478052">
    <property type="component" value="Unassembled WGS sequence"/>
</dbReference>
<evidence type="ECO:0000256" key="1">
    <source>
        <dbReference type="SAM" id="Phobius"/>
    </source>
</evidence>
<sequence>DNYISDENDLTTDVINFSITLSSEEWDSISLQSKLYCGKNRSRYYEVLTPFNWSNVIQDHFFYTPNFLVQLNTKEQAYGHQEIYMLHLIIFIVLMDCTYTGFFNTNHYKKRKLAGSEKERSLDAMLNRHIAPSVYRRNEAN</sequence>
<keyword evidence="1" id="KW-0812">Transmembrane</keyword>
<feature type="non-terminal residue" evidence="2">
    <location>
        <position position="141"/>
    </location>
</feature>
<keyword evidence="1" id="KW-0472">Membrane</keyword>
<dbReference type="OrthoDB" id="10055366at2759"/>
<organism evidence="2 3">
    <name type="scientific">Aphis craccivora</name>
    <name type="common">Cowpea aphid</name>
    <dbReference type="NCBI Taxonomy" id="307492"/>
    <lineage>
        <taxon>Eukaryota</taxon>
        <taxon>Metazoa</taxon>
        <taxon>Ecdysozoa</taxon>
        <taxon>Arthropoda</taxon>
        <taxon>Hexapoda</taxon>
        <taxon>Insecta</taxon>
        <taxon>Pterygota</taxon>
        <taxon>Neoptera</taxon>
        <taxon>Paraneoptera</taxon>
        <taxon>Hemiptera</taxon>
        <taxon>Sternorrhyncha</taxon>
        <taxon>Aphidomorpha</taxon>
        <taxon>Aphidoidea</taxon>
        <taxon>Aphididae</taxon>
        <taxon>Aphidini</taxon>
        <taxon>Aphis</taxon>
        <taxon>Aphis</taxon>
    </lineage>
</organism>
<name>A0A6G0VZ45_APHCR</name>
<feature type="non-terminal residue" evidence="2">
    <location>
        <position position="1"/>
    </location>
</feature>